<dbReference type="EC" id="5.2.1.8" evidence="2 5"/>
<sequence length="232" mass="26625">MFFVNVIVPPFKNQTKKLFAKKRKASDDKSITMKNFSNSFSEKITRKNFFGKFWFCFSTIGIDFSFENKNFAMAENLEKNSLAFSTKSGLKIIDFLPGEAQMPQWGDFVIINYVLYKNSSQKIEKISDTYQKNTPFLFIHGGGQTIKGLEEAVHSMKKGGKRRVVIPQELGYNVPGLGPIPPENSKRKKLLSQEELENKSSNIILDIELVDIRKNDKKQKLFRPTSFSKTKE</sequence>
<dbReference type="InterPro" id="IPR046357">
    <property type="entry name" value="PPIase_dom_sf"/>
</dbReference>
<evidence type="ECO:0000313" key="8">
    <source>
        <dbReference type="Proteomes" id="UP000243127"/>
    </source>
</evidence>
<feature type="domain" description="PPIase FKBP-type" evidence="6">
    <location>
        <begin position="106"/>
        <end position="213"/>
    </location>
</feature>
<dbReference type="InterPro" id="IPR001179">
    <property type="entry name" value="PPIase_FKBP_dom"/>
</dbReference>
<keyword evidence="4 5" id="KW-0413">Isomerase</keyword>
<protein>
    <recommendedName>
        <fullName evidence="2 5">peptidylprolyl isomerase</fullName>
        <ecNumber evidence="2 5">5.2.1.8</ecNumber>
    </recommendedName>
</protein>
<evidence type="ECO:0000256" key="4">
    <source>
        <dbReference type="ARBA" id="ARBA00023235"/>
    </source>
</evidence>
<dbReference type="GO" id="GO:0003755">
    <property type="term" value="F:peptidyl-prolyl cis-trans isomerase activity"/>
    <property type="evidence" value="ECO:0007669"/>
    <property type="project" value="UniProtKB-KW"/>
</dbReference>
<dbReference type="Gene3D" id="3.10.50.40">
    <property type="match status" value="1"/>
</dbReference>
<dbReference type="PANTHER" id="PTHR43811">
    <property type="entry name" value="FKBP-TYPE PEPTIDYL-PROLYL CIS-TRANS ISOMERASE FKPA"/>
    <property type="match status" value="1"/>
</dbReference>
<name>A9BL12_HEMAN</name>
<geneLocation type="nucleomorph" evidence="7"/>
<evidence type="ECO:0000256" key="3">
    <source>
        <dbReference type="ARBA" id="ARBA00023110"/>
    </source>
</evidence>
<dbReference type="RefSeq" id="XP_001712520.1">
    <property type="nucleotide sequence ID" value="XM_001712468.1"/>
</dbReference>
<evidence type="ECO:0000256" key="1">
    <source>
        <dbReference type="ARBA" id="ARBA00000971"/>
    </source>
</evidence>
<organism evidence="7 8">
    <name type="scientific">Hemiselmis andersenii</name>
    <name type="common">Cryptophyte alga</name>
    <dbReference type="NCBI Taxonomy" id="464988"/>
    <lineage>
        <taxon>Eukaryota</taxon>
        <taxon>Cryptophyceae</taxon>
        <taxon>Cryptomonadales</taxon>
        <taxon>Hemiselmidaceae</taxon>
        <taxon>Hemiselmis</taxon>
    </lineage>
</organism>
<evidence type="ECO:0000313" key="7">
    <source>
        <dbReference type="EMBL" id="ABW98195.1"/>
    </source>
</evidence>
<evidence type="ECO:0000259" key="6">
    <source>
        <dbReference type="PROSITE" id="PS50059"/>
    </source>
</evidence>
<dbReference type="Proteomes" id="UP000243127">
    <property type="component" value="Nucleomorph 3"/>
</dbReference>
<accession>A9BL12</accession>
<evidence type="ECO:0000256" key="2">
    <source>
        <dbReference type="ARBA" id="ARBA00013194"/>
    </source>
</evidence>
<dbReference type="PANTHER" id="PTHR43811:SF19">
    <property type="entry name" value="39 KDA FK506-BINDING NUCLEAR PROTEIN"/>
    <property type="match status" value="1"/>
</dbReference>
<dbReference type="SUPFAM" id="SSF54534">
    <property type="entry name" value="FKBP-like"/>
    <property type="match status" value="1"/>
</dbReference>
<dbReference type="AlphaFoldDB" id="A9BL12"/>
<dbReference type="GeneID" id="5739435"/>
<proteinExistence type="predicted"/>
<keyword evidence="7" id="KW-0542">Nucleomorph</keyword>
<keyword evidence="3 5" id="KW-0697">Rotamase</keyword>
<dbReference type="Pfam" id="PF00254">
    <property type="entry name" value="FKBP_C"/>
    <property type="match status" value="1"/>
</dbReference>
<reference evidence="7 8" key="1">
    <citation type="journal article" date="2007" name="Proc. Natl. Acad. Sci. U.S.A.">
        <title>Nucleomorph genome of Hemiselmis andersenii reveals complete intron loss and compaction as a driver of protein structure and function.</title>
        <authorList>
            <person name="Lane C.E."/>
            <person name="van den Heuvel K."/>
            <person name="Kozera C."/>
            <person name="Curtis B.A."/>
            <person name="Parsons B.J."/>
            <person name="Bowman S."/>
            <person name="Archibald J.M."/>
        </authorList>
    </citation>
    <scope>NUCLEOTIDE SEQUENCE [LARGE SCALE GENOMIC DNA]</scope>
    <source>
        <strain evidence="7 8">CCMP644</strain>
    </source>
</reference>
<dbReference type="PROSITE" id="PS50059">
    <property type="entry name" value="FKBP_PPIASE"/>
    <property type="match status" value="1"/>
</dbReference>
<evidence type="ECO:0000256" key="5">
    <source>
        <dbReference type="PROSITE-ProRule" id="PRU00277"/>
    </source>
</evidence>
<gene>
    <name evidence="7" type="ORF">HAN_3g385</name>
</gene>
<comment type="catalytic activity">
    <reaction evidence="1 5">
        <text>[protein]-peptidylproline (omega=180) = [protein]-peptidylproline (omega=0)</text>
        <dbReference type="Rhea" id="RHEA:16237"/>
        <dbReference type="Rhea" id="RHEA-COMP:10747"/>
        <dbReference type="Rhea" id="RHEA-COMP:10748"/>
        <dbReference type="ChEBI" id="CHEBI:83833"/>
        <dbReference type="ChEBI" id="CHEBI:83834"/>
        <dbReference type="EC" id="5.2.1.8"/>
    </reaction>
</comment>
<dbReference type="EMBL" id="CP000883">
    <property type="protein sequence ID" value="ABW98195.1"/>
    <property type="molecule type" value="Genomic_DNA"/>
</dbReference>